<keyword evidence="2" id="KW-1185">Reference proteome</keyword>
<evidence type="ECO:0000313" key="2">
    <source>
        <dbReference type="Proteomes" id="UP001521184"/>
    </source>
</evidence>
<dbReference type="EMBL" id="JAKEKT020000012">
    <property type="protein sequence ID" value="KAL1647457.1"/>
    <property type="molecule type" value="Genomic_DNA"/>
</dbReference>
<comment type="caution">
    <text evidence="1">The sequence shown here is derived from an EMBL/GenBank/DDBJ whole genome shotgun (WGS) entry which is preliminary data.</text>
</comment>
<name>A0ABR3TYH9_9PEZI</name>
<reference evidence="1 2" key="1">
    <citation type="journal article" date="2023" name="Plant Dis.">
        <title>First Report of Diplodia intermedia Causing Canker and Dieback Diseases on Apple Trees in Canada.</title>
        <authorList>
            <person name="Ellouze W."/>
            <person name="Ilyukhin E."/>
            <person name="Sulman M."/>
            <person name="Ali S."/>
        </authorList>
    </citation>
    <scope>NUCLEOTIDE SEQUENCE [LARGE SCALE GENOMIC DNA]</scope>
    <source>
        <strain evidence="1 2">M45-28</strain>
    </source>
</reference>
<proteinExistence type="predicted"/>
<dbReference type="Proteomes" id="UP001521184">
    <property type="component" value="Unassembled WGS sequence"/>
</dbReference>
<protein>
    <submittedName>
        <fullName evidence="1">Uncharacterized protein</fullName>
    </submittedName>
</protein>
<accession>A0ABR3TYH9</accession>
<evidence type="ECO:0000313" key="1">
    <source>
        <dbReference type="EMBL" id="KAL1647457.1"/>
    </source>
</evidence>
<gene>
    <name evidence="1" type="ORF">SLS58_002787</name>
</gene>
<organism evidence="1 2">
    <name type="scientific">Diplodia intermedia</name>
    <dbReference type="NCBI Taxonomy" id="856260"/>
    <lineage>
        <taxon>Eukaryota</taxon>
        <taxon>Fungi</taxon>
        <taxon>Dikarya</taxon>
        <taxon>Ascomycota</taxon>
        <taxon>Pezizomycotina</taxon>
        <taxon>Dothideomycetes</taxon>
        <taxon>Dothideomycetes incertae sedis</taxon>
        <taxon>Botryosphaeriales</taxon>
        <taxon>Botryosphaeriaceae</taxon>
        <taxon>Diplodia</taxon>
    </lineage>
</organism>
<sequence length="340" mass="36576">MVTGGLRSTTFPIWKDPRLGQPTSIPATTTTTITTPNFTLASLYALQTRIFDQTLSLAPVINSTLLSPSIRGRVDITRTFTGIELNTEYLFSLFAQLNRTRSFTLLGIPTGYTVTHFAAFPLPPSPSSDDDAPAAVAASAILMNFTSPTFWRAPFTLEIHAWTLFDACGRARQYDATFRHWGAFVGGALGRVARARFAGNVTAAVAHATAEMARAICAEHEAHCSNSNKNRQYASEAACVAFLTGGQVRFGGADEMGLDTLLCRMVHGPMLALRPAVHCPHVGPSGGDMCTDGLGYGERIDQGFWEVPWIPAGAFGEAGGEGRDREGRGWDDRMEVVGAV</sequence>